<proteinExistence type="predicted"/>
<protein>
    <submittedName>
        <fullName evidence="1">Uncharacterized protein</fullName>
    </submittedName>
</protein>
<sequence length="154" mass="17252">MLDGASLLAGHRGTLLRATIAPEGTHVLAPFIRLCTATFRLSQRMVRAASHRRSHSAYTYADRAGAPRITRRHPRPVAMANVHASRVPRDVDDPCLVQHEHDRDPIGDAMLLHFRRCGVRENWRRGVRSFSACATLVPVQKDRSVLRRTGYAAI</sequence>
<dbReference type="Proteomes" id="UP000292082">
    <property type="component" value="Unassembled WGS sequence"/>
</dbReference>
<evidence type="ECO:0000313" key="2">
    <source>
        <dbReference type="Proteomes" id="UP000292082"/>
    </source>
</evidence>
<keyword evidence="2" id="KW-1185">Reference proteome</keyword>
<gene>
    <name evidence="1" type="ORF">BD310DRAFT_153830</name>
</gene>
<reference evidence="1 2" key="1">
    <citation type="submission" date="2019-01" db="EMBL/GenBank/DDBJ databases">
        <title>Draft genome sequences of three monokaryotic isolates of the white-rot basidiomycete fungus Dichomitus squalens.</title>
        <authorList>
            <consortium name="DOE Joint Genome Institute"/>
            <person name="Lopez S.C."/>
            <person name="Andreopoulos B."/>
            <person name="Pangilinan J."/>
            <person name="Lipzen A."/>
            <person name="Riley R."/>
            <person name="Ahrendt S."/>
            <person name="Ng V."/>
            <person name="Barry K."/>
            <person name="Daum C."/>
            <person name="Grigoriev I.V."/>
            <person name="Hilden K.S."/>
            <person name="Makela M.R."/>
            <person name="de Vries R.P."/>
        </authorList>
    </citation>
    <scope>NUCLEOTIDE SEQUENCE [LARGE SCALE GENOMIC DNA]</scope>
    <source>
        <strain evidence="1 2">CBS 464.89</strain>
    </source>
</reference>
<accession>A0A4Q9Q4D5</accession>
<name>A0A4Q9Q4D5_9APHY</name>
<dbReference type="AlphaFoldDB" id="A0A4Q9Q4D5"/>
<dbReference type="EMBL" id="ML145096">
    <property type="protein sequence ID" value="TBU61940.1"/>
    <property type="molecule type" value="Genomic_DNA"/>
</dbReference>
<evidence type="ECO:0000313" key="1">
    <source>
        <dbReference type="EMBL" id="TBU61940.1"/>
    </source>
</evidence>
<organism evidence="1 2">
    <name type="scientific">Dichomitus squalens</name>
    <dbReference type="NCBI Taxonomy" id="114155"/>
    <lineage>
        <taxon>Eukaryota</taxon>
        <taxon>Fungi</taxon>
        <taxon>Dikarya</taxon>
        <taxon>Basidiomycota</taxon>
        <taxon>Agaricomycotina</taxon>
        <taxon>Agaricomycetes</taxon>
        <taxon>Polyporales</taxon>
        <taxon>Polyporaceae</taxon>
        <taxon>Dichomitus</taxon>
    </lineage>
</organism>